<evidence type="ECO:0000256" key="5">
    <source>
        <dbReference type="ARBA" id="ARBA00023124"/>
    </source>
</evidence>
<dbReference type="Proteomes" id="UP001165565">
    <property type="component" value="Unassembled WGS sequence"/>
</dbReference>
<evidence type="ECO:0000256" key="4">
    <source>
        <dbReference type="ARBA" id="ARBA00022801"/>
    </source>
</evidence>
<evidence type="ECO:0000256" key="1">
    <source>
        <dbReference type="ARBA" id="ARBA00008136"/>
    </source>
</evidence>
<dbReference type="InterPro" id="IPR003738">
    <property type="entry name" value="SRAP"/>
</dbReference>
<keyword evidence="10" id="KW-1185">Reference proteome</keyword>
<dbReference type="PANTHER" id="PTHR13604:SF0">
    <property type="entry name" value="ABASIC SITE PROCESSING PROTEIN HMCES"/>
    <property type="match status" value="1"/>
</dbReference>
<proteinExistence type="inferred from homology"/>
<gene>
    <name evidence="9" type="ORF">NEE01_16090</name>
</gene>
<keyword evidence="6" id="KW-0238">DNA-binding</keyword>
<keyword evidence="7" id="KW-0456">Lyase</keyword>
<dbReference type="PANTHER" id="PTHR13604">
    <property type="entry name" value="DC12-RELATED"/>
    <property type="match status" value="1"/>
</dbReference>
<evidence type="ECO:0000256" key="2">
    <source>
        <dbReference type="ARBA" id="ARBA00022670"/>
    </source>
</evidence>
<evidence type="ECO:0000256" key="8">
    <source>
        <dbReference type="RuleBase" id="RU364100"/>
    </source>
</evidence>
<dbReference type="GO" id="GO:0016829">
    <property type="term" value="F:lyase activity"/>
    <property type="evidence" value="ECO:0007669"/>
    <property type="project" value="UniProtKB-KW"/>
</dbReference>
<evidence type="ECO:0000256" key="6">
    <source>
        <dbReference type="ARBA" id="ARBA00023125"/>
    </source>
</evidence>
<dbReference type="SUPFAM" id="SSF143081">
    <property type="entry name" value="BB1717-like"/>
    <property type="match status" value="1"/>
</dbReference>
<evidence type="ECO:0000313" key="10">
    <source>
        <dbReference type="Proteomes" id="UP001165565"/>
    </source>
</evidence>
<dbReference type="Gene3D" id="3.90.1680.10">
    <property type="entry name" value="SOS response associated peptidase-like"/>
    <property type="match status" value="1"/>
</dbReference>
<protein>
    <recommendedName>
        <fullName evidence="8">Abasic site processing protein</fullName>
        <ecNumber evidence="8">3.4.-.-</ecNumber>
    </recommendedName>
</protein>
<keyword evidence="3" id="KW-0227">DNA damage</keyword>
<evidence type="ECO:0000256" key="3">
    <source>
        <dbReference type="ARBA" id="ARBA00022763"/>
    </source>
</evidence>
<dbReference type="GO" id="GO:0003697">
    <property type="term" value="F:single-stranded DNA binding"/>
    <property type="evidence" value="ECO:0007669"/>
    <property type="project" value="InterPro"/>
</dbReference>
<evidence type="ECO:0000256" key="7">
    <source>
        <dbReference type="ARBA" id="ARBA00023239"/>
    </source>
</evidence>
<organism evidence="9 10">
    <name type="scientific">Sphingomonas lycopersici</name>
    <dbReference type="NCBI Taxonomy" id="2951807"/>
    <lineage>
        <taxon>Bacteria</taxon>
        <taxon>Pseudomonadati</taxon>
        <taxon>Pseudomonadota</taxon>
        <taxon>Alphaproteobacteria</taxon>
        <taxon>Sphingomonadales</taxon>
        <taxon>Sphingomonadaceae</taxon>
        <taxon>Sphingomonas</taxon>
    </lineage>
</organism>
<dbReference type="AlphaFoldDB" id="A0AA42CR34"/>
<dbReference type="GO" id="GO:0008233">
    <property type="term" value="F:peptidase activity"/>
    <property type="evidence" value="ECO:0007669"/>
    <property type="project" value="UniProtKB-KW"/>
</dbReference>
<dbReference type="EMBL" id="JANFAV010000012">
    <property type="protein sequence ID" value="MCW6536300.1"/>
    <property type="molecule type" value="Genomic_DNA"/>
</dbReference>
<keyword evidence="2 8" id="KW-0645">Protease</keyword>
<reference evidence="9" key="1">
    <citation type="submission" date="2022-06" db="EMBL/GenBank/DDBJ databases">
        <title>Sphingomonas sp. nov. isolated from rhizosphere soil of tomato.</title>
        <authorList>
            <person name="Dong H."/>
            <person name="Gao R."/>
        </authorList>
    </citation>
    <scope>NUCLEOTIDE SEQUENCE</scope>
    <source>
        <strain evidence="9">MMSM24</strain>
    </source>
</reference>
<comment type="caution">
    <text evidence="9">The sequence shown here is derived from an EMBL/GenBank/DDBJ whole genome shotgun (WGS) entry which is preliminary data.</text>
</comment>
<evidence type="ECO:0000313" key="9">
    <source>
        <dbReference type="EMBL" id="MCW6536300.1"/>
    </source>
</evidence>
<dbReference type="GO" id="GO:0106300">
    <property type="term" value="P:protein-DNA covalent cross-linking repair"/>
    <property type="evidence" value="ECO:0007669"/>
    <property type="project" value="InterPro"/>
</dbReference>
<keyword evidence="5" id="KW-0190">Covalent protein-DNA linkage</keyword>
<sequence>MCNLYAVRRSAAEVAAHFGVENPVASNAGDEVYPGYPGVVVREQDGQRVMQSMAWGFPLRLRTMKPTAKPKAVNNIADLSKNMWIGLARKPQWRCLIPVTAFAEAEGAKGAITRTWFNLRDQPIFAWGGLWRDSSEWGPVYSGAMTEANGTIAPVHNRMPVLLRPDDYDLWLHGDFDDLIAFQARRFPDELIELTRTADPWSRPRVATAAPSPPESPTLF</sequence>
<dbReference type="RefSeq" id="WP_265269700.1">
    <property type="nucleotide sequence ID" value="NZ_JANFAV010000012.1"/>
</dbReference>
<dbReference type="GO" id="GO:0006508">
    <property type="term" value="P:proteolysis"/>
    <property type="evidence" value="ECO:0007669"/>
    <property type="project" value="UniProtKB-KW"/>
</dbReference>
<comment type="similarity">
    <text evidence="1 8">Belongs to the SOS response-associated peptidase family.</text>
</comment>
<keyword evidence="4 8" id="KW-0378">Hydrolase</keyword>
<dbReference type="EC" id="3.4.-.-" evidence="8"/>
<dbReference type="Pfam" id="PF02586">
    <property type="entry name" value="SRAP"/>
    <property type="match status" value="1"/>
</dbReference>
<accession>A0AA42CR34</accession>
<dbReference type="InterPro" id="IPR036590">
    <property type="entry name" value="SRAP-like"/>
</dbReference>
<name>A0AA42CR34_9SPHN</name>